<reference evidence="6 7" key="1">
    <citation type="journal article" date="2012" name="J. Bacteriol.">
        <title>Complete genome sequence of a thermophilic methanogen, Methanocella conradii HZ254, isolated from Chinese rice field soil.</title>
        <authorList>
            <person name="Lu Z."/>
            <person name="Lu Y."/>
        </authorList>
    </citation>
    <scope>NUCLEOTIDE SEQUENCE [LARGE SCALE GENOMIC DNA]</scope>
    <source>
        <strain evidence="7">DSM 24694 / JCM 17849 / CGMCC 1.5162 / HZ254</strain>
    </source>
</reference>
<dbReference type="InterPro" id="IPR036421">
    <property type="entry name" value="Fe_dep_repressor_sf"/>
</dbReference>
<keyword evidence="7" id="KW-1185">Reference proteome</keyword>
<keyword evidence="4" id="KW-0804">Transcription</keyword>
<dbReference type="PANTHER" id="PTHR33238:SF7">
    <property type="entry name" value="IRON-DEPENDENT TRANSCRIPTIONAL REGULATOR"/>
    <property type="match status" value="1"/>
</dbReference>
<feature type="domain" description="HTH dtxR-type" evidence="5">
    <location>
        <begin position="9"/>
        <end position="67"/>
    </location>
</feature>
<dbReference type="SUPFAM" id="SSF47979">
    <property type="entry name" value="Iron-dependent repressor protein, dimerization domain"/>
    <property type="match status" value="1"/>
</dbReference>
<dbReference type="Proteomes" id="UP000005233">
    <property type="component" value="Chromosome"/>
</dbReference>
<dbReference type="SMART" id="SM00529">
    <property type="entry name" value="HTH_DTXR"/>
    <property type="match status" value="1"/>
</dbReference>
<comment type="similarity">
    <text evidence="1">Belongs to the DtxR/MntR family.</text>
</comment>
<dbReference type="GO" id="GO:0003700">
    <property type="term" value="F:DNA-binding transcription factor activity"/>
    <property type="evidence" value="ECO:0007669"/>
    <property type="project" value="InterPro"/>
</dbReference>
<dbReference type="AlphaFoldDB" id="H8I6A9"/>
<evidence type="ECO:0000313" key="6">
    <source>
        <dbReference type="EMBL" id="AFD00756.1"/>
    </source>
</evidence>
<dbReference type="Pfam" id="PF01325">
    <property type="entry name" value="Fe_dep_repress"/>
    <property type="match status" value="1"/>
</dbReference>
<dbReference type="InterPro" id="IPR001367">
    <property type="entry name" value="Fe_dep_repressor"/>
</dbReference>
<evidence type="ECO:0000256" key="2">
    <source>
        <dbReference type="ARBA" id="ARBA00023015"/>
    </source>
</evidence>
<dbReference type="GeneID" id="11972170"/>
<evidence type="ECO:0000256" key="4">
    <source>
        <dbReference type="ARBA" id="ARBA00023163"/>
    </source>
</evidence>
<dbReference type="PROSITE" id="PS50944">
    <property type="entry name" value="HTH_DTXR"/>
    <property type="match status" value="1"/>
</dbReference>
<sequence>MKGIDGLELSPRKNEYLKYLLEKGGMAHTTDISAHFDLDPSTVTKAINEMSSTGLIEHMPYRGVCLTPRGREYATFLVRRHRVLGLMLSHYGLTPREACSEASKLESYVSKDVVDKICKSLGHPSMGICGRITHDKCCCCPDDE</sequence>
<dbReference type="Pfam" id="PF02742">
    <property type="entry name" value="Fe_dep_repr_C"/>
    <property type="match status" value="1"/>
</dbReference>
<dbReference type="InterPro" id="IPR036390">
    <property type="entry name" value="WH_DNA-bd_sf"/>
</dbReference>
<dbReference type="PANTHER" id="PTHR33238">
    <property type="entry name" value="IRON (METAL) DEPENDENT REPRESSOR, DTXR FAMILY"/>
    <property type="match status" value="1"/>
</dbReference>
<evidence type="ECO:0000313" key="7">
    <source>
        <dbReference type="Proteomes" id="UP000005233"/>
    </source>
</evidence>
<name>H8I6A9_METCZ</name>
<dbReference type="eggNOG" id="arCOG02100">
    <property type="taxonomic scope" value="Archaea"/>
</dbReference>
<evidence type="ECO:0000256" key="1">
    <source>
        <dbReference type="ARBA" id="ARBA00007871"/>
    </source>
</evidence>
<proteinExistence type="inferred from homology"/>
<evidence type="ECO:0000259" key="5">
    <source>
        <dbReference type="PROSITE" id="PS50944"/>
    </source>
</evidence>
<accession>H8I6A9</accession>
<dbReference type="InterPro" id="IPR022689">
    <property type="entry name" value="Iron_dep_repressor"/>
</dbReference>
<gene>
    <name evidence="6" type="ordered locus">Mtc_2016</name>
</gene>
<organism evidence="6 7">
    <name type="scientific">Methanocella conradii (strain DSM 24694 / JCM 17849 / CGMCC 1.5162 / HZ254)</name>
    <dbReference type="NCBI Taxonomy" id="1041930"/>
    <lineage>
        <taxon>Archaea</taxon>
        <taxon>Methanobacteriati</taxon>
        <taxon>Methanobacteriota</taxon>
        <taxon>Stenosarchaea group</taxon>
        <taxon>Methanomicrobia</taxon>
        <taxon>Methanocellales</taxon>
        <taxon>Methanocellaceae</taxon>
        <taxon>Methanocella</taxon>
    </lineage>
</organism>
<evidence type="ECO:0000256" key="3">
    <source>
        <dbReference type="ARBA" id="ARBA00023125"/>
    </source>
</evidence>
<dbReference type="GO" id="GO:0046983">
    <property type="term" value="F:protein dimerization activity"/>
    <property type="evidence" value="ECO:0007669"/>
    <property type="project" value="InterPro"/>
</dbReference>
<dbReference type="GO" id="GO:0046914">
    <property type="term" value="F:transition metal ion binding"/>
    <property type="evidence" value="ECO:0007669"/>
    <property type="project" value="InterPro"/>
</dbReference>
<dbReference type="EMBL" id="CP003243">
    <property type="protein sequence ID" value="AFD00756.1"/>
    <property type="molecule type" value="Genomic_DNA"/>
</dbReference>
<dbReference type="InterPro" id="IPR022687">
    <property type="entry name" value="HTH_DTXR"/>
</dbReference>
<keyword evidence="3" id="KW-0238">DNA-binding</keyword>
<keyword evidence="2" id="KW-0805">Transcription regulation</keyword>
<protein>
    <submittedName>
        <fullName evidence="6">Fe-dependent transcriptional regulator</fullName>
    </submittedName>
</protein>
<dbReference type="HOGENOM" id="CLU_069532_4_1_2"/>
<dbReference type="RefSeq" id="WP_014406587.1">
    <property type="nucleotide sequence ID" value="NC_017034.1"/>
</dbReference>
<dbReference type="SUPFAM" id="SSF46785">
    <property type="entry name" value="Winged helix' DNA-binding domain"/>
    <property type="match status" value="1"/>
</dbReference>
<dbReference type="Gene3D" id="1.10.10.10">
    <property type="entry name" value="Winged helix-like DNA-binding domain superfamily/Winged helix DNA-binding domain"/>
    <property type="match status" value="1"/>
</dbReference>
<dbReference type="InterPro" id="IPR050536">
    <property type="entry name" value="DtxR_MntR_Metal-Reg"/>
</dbReference>
<dbReference type="GO" id="GO:0003677">
    <property type="term" value="F:DNA binding"/>
    <property type="evidence" value="ECO:0007669"/>
    <property type="project" value="UniProtKB-KW"/>
</dbReference>
<dbReference type="STRING" id="1041930.Mtc_2016"/>
<dbReference type="OrthoDB" id="24735at2157"/>
<dbReference type="InterPro" id="IPR036388">
    <property type="entry name" value="WH-like_DNA-bd_sf"/>
</dbReference>
<dbReference type="KEGG" id="mez:Mtc_2016"/>